<evidence type="ECO:0000313" key="2">
    <source>
        <dbReference type="Proteomes" id="UP001608902"/>
    </source>
</evidence>
<protein>
    <submittedName>
        <fullName evidence="1">Uncharacterized protein</fullName>
    </submittedName>
</protein>
<evidence type="ECO:0000313" key="1">
    <source>
        <dbReference type="EMBL" id="MFH4984854.1"/>
    </source>
</evidence>
<keyword evidence="2" id="KW-1185">Reference proteome</keyword>
<proteinExistence type="predicted"/>
<accession>A0ABD6EY01</accession>
<dbReference type="Proteomes" id="UP001608902">
    <property type="component" value="Unassembled WGS sequence"/>
</dbReference>
<reference evidence="1 2" key="1">
    <citation type="submission" date="2024-08" db="EMBL/GenBank/DDBJ databases">
        <title>Gnathostoma spinigerum genome.</title>
        <authorList>
            <person name="Gonzalez-Bertolin B."/>
            <person name="Monzon S."/>
            <person name="Zaballos A."/>
            <person name="Jimenez P."/>
            <person name="Dekumyoy P."/>
            <person name="Varona S."/>
            <person name="Cuesta I."/>
            <person name="Sumanam S."/>
            <person name="Adisakwattana P."/>
            <person name="Gasser R.B."/>
            <person name="Hernandez-Gonzalez A."/>
            <person name="Young N.D."/>
            <person name="Perteguer M.J."/>
        </authorList>
    </citation>
    <scope>NUCLEOTIDE SEQUENCE [LARGE SCALE GENOMIC DNA]</scope>
    <source>
        <strain evidence="1">AL3</strain>
        <tissue evidence="1">Liver</tissue>
    </source>
</reference>
<name>A0ABD6EY01_9BILA</name>
<sequence length="82" mass="9683">MKRICNRKCQRNYYFNTYENDKHFASIAYSMFPRTISLDNSGNSRKMIPSVIAAMFNMSNKEPTRDQVLCSKWTYEQPSLLT</sequence>
<dbReference type="AlphaFoldDB" id="A0ABD6EY01"/>
<comment type="caution">
    <text evidence="1">The sequence shown here is derived from an EMBL/GenBank/DDBJ whole genome shotgun (WGS) entry which is preliminary data.</text>
</comment>
<organism evidence="1 2">
    <name type="scientific">Gnathostoma spinigerum</name>
    <dbReference type="NCBI Taxonomy" id="75299"/>
    <lineage>
        <taxon>Eukaryota</taxon>
        <taxon>Metazoa</taxon>
        <taxon>Ecdysozoa</taxon>
        <taxon>Nematoda</taxon>
        <taxon>Chromadorea</taxon>
        <taxon>Rhabditida</taxon>
        <taxon>Spirurina</taxon>
        <taxon>Gnathostomatomorpha</taxon>
        <taxon>Gnathostomatoidea</taxon>
        <taxon>Gnathostomatidae</taxon>
        <taxon>Gnathostoma</taxon>
    </lineage>
</organism>
<dbReference type="EMBL" id="JBGFUD010022233">
    <property type="protein sequence ID" value="MFH4984854.1"/>
    <property type="molecule type" value="Genomic_DNA"/>
</dbReference>
<gene>
    <name evidence="1" type="ORF">AB6A40_011563</name>
</gene>